<keyword evidence="4 9" id="KW-0732">Signal</keyword>
<accession>A0A8R1UKX4</accession>
<dbReference type="OrthoDB" id="291007at2759"/>
<dbReference type="PROSITE" id="PS51864">
    <property type="entry name" value="ASTACIN"/>
    <property type="match status" value="1"/>
</dbReference>
<dbReference type="GO" id="GO:0005615">
    <property type="term" value="C:extracellular space"/>
    <property type="evidence" value="ECO:0000318"/>
    <property type="project" value="GO_Central"/>
</dbReference>
<dbReference type="SUPFAM" id="SSF55486">
    <property type="entry name" value="Metalloproteases ('zincins'), catalytic domain"/>
    <property type="match status" value="1"/>
</dbReference>
<keyword evidence="10 11" id="KW-0378">Hydrolase</keyword>
<dbReference type="CDD" id="cd04280">
    <property type="entry name" value="ZnMc_astacin_like"/>
    <property type="match status" value="1"/>
</dbReference>
<keyword evidence="6 10" id="KW-0482">Metalloprotease</keyword>
<keyword evidence="8" id="KW-0325">Glycoprotein</keyword>
<dbReference type="Gene3D" id="3.40.390.10">
    <property type="entry name" value="Collagenase (Catalytic Domain)"/>
    <property type="match status" value="1"/>
</dbReference>
<dbReference type="PIRSF" id="PIRSF036365">
    <property type="entry name" value="Astacin_nematoda"/>
    <property type="match status" value="1"/>
</dbReference>
<dbReference type="InterPro" id="IPR000742">
    <property type="entry name" value="EGF"/>
</dbReference>
<keyword evidence="13" id="KW-1185">Reference proteome</keyword>
<dbReference type="Proteomes" id="UP000005239">
    <property type="component" value="Unassembled WGS sequence"/>
</dbReference>
<gene>
    <name evidence="12" type="primary">WBGene00205590</name>
</gene>
<dbReference type="GO" id="GO:0008270">
    <property type="term" value="F:zinc ion binding"/>
    <property type="evidence" value="ECO:0007669"/>
    <property type="project" value="UniProtKB-UniRule"/>
</dbReference>
<dbReference type="SMART" id="SM00235">
    <property type="entry name" value="ZnMc"/>
    <property type="match status" value="1"/>
</dbReference>
<dbReference type="PRINTS" id="PR00480">
    <property type="entry name" value="ASTACIN"/>
</dbReference>
<dbReference type="EnsemblMetazoa" id="PPA32730.1">
    <property type="protein sequence ID" value="PPA32730.1"/>
    <property type="gene ID" value="WBGene00205590"/>
</dbReference>
<evidence type="ECO:0000313" key="12">
    <source>
        <dbReference type="EnsemblMetazoa" id="PPA32730.1"/>
    </source>
</evidence>
<keyword evidence="7" id="KW-1015">Disulfide bond</keyword>
<dbReference type="PANTHER" id="PTHR10127:SF793">
    <property type="entry name" value="ZINC METALLOPROTEINASE NAS-31"/>
    <property type="match status" value="1"/>
</dbReference>
<feature type="active site" evidence="10">
    <location>
        <position position="232"/>
    </location>
</feature>
<comment type="subcellular location">
    <subcellularLocation>
        <location evidence="1 9">Secreted</location>
    </subcellularLocation>
</comment>
<comment type="caution">
    <text evidence="10">Lacks conserved residue(s) required for the propagation of feature annotation.</text>
</comment>
<evidence type="ECO:0000256" key="11">
    <source>
        <dbReference type="RuleBase" id="RU361183"/>
    </source>
</evidence>
<evidence type="ECO:0000256" key="4">
    <source>
        <dbReference type="ARBA" id="ARBA00022729"/>
    </source>
</evidence>
<feature type="chain" id="PRO_5042620783" description="Zinc metalloproteinase" evidence="9 11">
    <location>
        <begin position="31"/>
        <end position="494"/>
    </location>
</feature>
<feature type="binding site" evidence="10">
    <location>
        <position position="235"/>
    </location>
    <ligand>
        <name>Zn(2+)</name>
        <dbReference type="ChEBI" id="CHEBI:29105"/>
        <note>catalytic</note>
    </ligand>
</feature>
<evidence type="ECO:0000256" key="2">
    <source>
        <dbReference type="ARBA" id="ARBA00022525"/>
    </source>
</evidence>
<comment type="cofactor">
    <cofactor evidence="10 11">
        <name>Zn(2+)</name>
        <dbReference type="ChEBI" id="CHEBI:29105"/>
    </cofactor>
    <text evidence="10 11">Binds 1 zinc ion per subunit.</text>
</comment>
<feature type="binding site" evidence="10">
    <location>
        <position position="231"/>
    </location>
    <ligand>
        <name>Zn(2+)</name>
        <dbReference type="ChEBI" id="CHEBI:29105"/>
        <note>catalytic</note>
    </ligand>
</feature>
<dbReference type="InterPro" id="IPR006026">
    <property type="entry name" value="Peptidase_Metallo"/>
</dbReference>
<keyword evidence="2 9" id="KW-0964">Secreted</keyword>
<dbReference type="Pfam" id="PF01400">
    <property type="entry name" value="Astacin"/>
    <property type="match status" value="1"/>
</dbReference>
<evidence type="ECO:0000313" key="13">
    <source>
        <dbReference type="Proteomes" id="UP000005239"/>
    </source>
</evidence>
<reference evidence="12" key="2">
    <citation type="submission" date="2022-06" db="UniProtKB">
        <authorList>
            <consortium name="EnsemblMetazoa"/>
        </authorList>
    </citation>
    <scope>IDENTIFICATION</scope>
    <source>
        <strain evidence="12">PS312</strain>
    </source>
</reference>
<dbReference type="GO" id="GO:0004222">
    <property type="term" value="F:metalloendopeptidase activity"/>
    <property type="evidence" value="ECO:0000318"/>
    <property type="project" value="GO_Central"/>
</dbReference>
<evidence type="ECO:0000256" key="1">
    <source>
        <dbReference type="ARBA" id="ARBA00004613"/>
    </source>
</evidence>
<feature type="binding site" evidence="10">
    <location>
        <position position="241"/>
    </location>
    <ligand>
        <name>Zn(2+)</name>
        <dbReference type="ChEBI" id="CHEBI:29105"/>
        <note>catalytic</note>
    </ligand>
</feature>
<keyword evidence="10 11" id="KW-0645">Protease</keyword>
<dbReference type="PANTHER" id="PTHR10127">
    <property type="entry name" value="DISCOIDIN, CUB, EGF, LAMININ , AND ZINC METALLOPROTEASE DOMAIN CONTAINING"/>
    <property type="match status" value="1"/>
</dbReference>
<dbReference type="AlphaFoldDB" id="A0A2A6BGB7"/>
<dbReference type="InterPro" id="IPR017050">
    <property type="entry name" value="Metallopeptidase_nem"/>
</dbReference>
<dbReference type="PROSITE" id="PS01186">
    <property type="entry name" value="EGF_2"/>
    <property type="match status" value="1"/>
</dbReference>
<evidence type="ECO:0000256" key="6">
    <source>
        <dbReference type="ARBA" id="ARBA00023049"/>
    </source>
</evidence>
<accession>A0A2A6BGB7</accession>
<evidence type="ECO:0000256" key="10">
    <source>
        <dbReference type="PROSITE-ProRule" id="PRU01211"/>
    </source>
</evidence>
<protein>
    <recommendedName>
        <fullName evidence="9">Zinc metalloproteinase</fullName>
    </recommendedName>
</protein>
<dbReference type="GO" id="GO:0018996">
    <property type="term" value="P:molting cycle, collagen and cuticulin-based cuticle"/>
    <property type="evidence" value="ECO:0007669"/>
    <property type="project" value="InterPro"/>
</dbReference>
<evidence type="ECO:0000256" key="5">
    <source>
        <dbReference type="ARBA" id="ARBA00022833"/>
    </source>
</evidence>
<sequence>MISTSQECSLHSSTMLSLLLLLLIPSFVISSLKDEEKAISLHEPLEEFHAKMSQLDKEMEESGKLTMDNEREKILKERLEAFSHLSRMDNLTKTDVLDVNVHSGLINDLYEGDVLLTKEQLDSLSISSNSSLRARRQAWKPKRFPSNIWGANTPIPVSIDPSYPQDSIQVLRDGMRFWNDNTCVRFAEGAQGTNKVKFIYGNGCYSWIGMIGNEQQVSIGRGCGTVGIVTHELGHTIGLYHTQSRYDRDHNVIVNTANIQQGTAHNFDKETADNTDNYGIPYEYGSNMHYDPFGFAKDNKVPTLVATNKEYQFSMNGDMPTFYDVLLVNKYYNCFETNCKGVAVSCLNNGVQDVKNCRQCRCPTGYTGTDCGKVDPAFEVIPAKEGARVTKEISVGSGKYETATTVAKKFFVIQAPAGKRIELIFTGVSAVVTSSDCSYGGIQVWKNKDTRMNGLRACRKEELAQYYLSENERVFIRIWNKYAFTNATFTYRAY</sequence>
<dbReference type="InterPro" id="IPR001506">
    <property type="entry name" value="Peptidase_M12A"/>
</dbReference>
<organism evidence="12 13">
    <name type="scientific">Pristionchus pacificus</name>
    <name type="common">Parasitic nematode worm</name>
    <dbReference type="NCBI Taxonomy" id="54126"/>
    <lineage>
        <taxon>Eukaryota</taxon>
        <taxon>Metazoa</taxon>
        <taxon>Ecdysozoa</taxon>
        <taxon>Nematoda</taxon>
        <taxon>Chromadorea</taxon>
        <taxon>Rhabditida</taxon>
        <taxon>Rhabditina</taxon>
        <taxon>Diplogasteromorpha</taxon>
        <taxon>Diplogasteroidea</taxon>
        <taxon>Neodiplogasteridae</taxon>
        <taxon>Pristionchus</taxon>
    </lineage>
</organism>
<evidence type="ECO:0000256" key="7">
    <source>
        <dbReference type="ARBA" id="ARBA00023157"/>
    </source>
</evidence>
<evidence type="ECO:0000256" key="9">
    <source>
        <dbReference type="PIRNR" id="PIRNR036365"/>
    </source>
</evidence>
<keyword evidence="5 10" id="KW-0862">Zinc</keyword>
<name>A0A2A6BGB7_PRIPA</name>
<proteinExistence type="predicted"/>
<keyword evidence="3 10" id="KW-0479">Metal-binding</keyword>
<dbReference type="InterPro" id="IPR024079">
    <property type="entry name" value="MetalloPept_cat_dom_sf"/>
</dbReference>
<dbReference type="InterPro" id="IPR034035">
    <property type="entry name" value="Astacin-like_dom"/>
</dbReference>
<reference evidence="13" key="1">
    <citation type="journal article" date="2008" name="Nat. Genet.">
        <title>The Pristionchus pacificus genome provides a unique perspective on nematode lifestyle and parasitism.</title>
        <authorList>
            <person name="Dieterich C."/>
            <person name="Clifton S.W."/>
            <person name="Schuster L.N."/>
            <person name="Chinwalla A."/>
            <person name="Delehaunty K."/>
            <person name="Dinkelacker I."/>
            <person name="Fulton L."/>
            <person name="Fulton R."/>
            <person name="Godfrey J."/>
            <person name="Minx P."/>
            <person name="Mitreva M."/>
            <person name="Roeseler W."/>
            <person name="Tian H."/>
            <person name="Witte H."/>
            <person name="Yang S.P."/>
            <person name="Wilson R.K."/>
            <person name="Sommer R.J."/>
        </authorList>
    </citation>
    <scope>NUCLEOTIDE SEQUENCE [LARGE SCALE GENOMIC DNA]</scope>
    <source>
        <strain evidence="13">PS312</strain>
    </source>
</reference>
<feature type="signal peptide" evidence="9 11">
    <location>
        <begin position="1"/>
        <end position="30"/>
    </location>
</feature>
<evidence type="ECO:0000256" key="3">
    <source>
        <dbReference type="ARBA" id="ARBA00022723"/>
    </source>
</evidence>
<evidence type="ECO:0000256" key="8">
    <source>
        <dbReference type="ARBA" id="ARBA00023180"/>
    </source>
</evidence>
<dbReference type="GO" id="GO:0006508">
    <property type="term" value="P:proteolysis"/>
    <property type="evidence" value="ECO:0007669"/>
    <property type="project" value="UniProtKB-KW"/>
</dbReference>